<protein>
    <submittedName>
        <fullName evidence="2">Uncharacterized protein</fullName>
    </submittedName>
</protein>
<evidence type="ECO:0000256" key="1">
    <source>
        <dbReference type="SAM" id="SignalP"/>
    </source>
</evidence>
<evidence type="ECO:0000313" key="2">
    <source>
        <dbReference type="EMBL" id="CBL28395.1"/>
    </source>
</evidence>
<dbReference type="Pfam" id="PF11209">
    <property type="entry name" value="LmeA"/>
    <property type="match status" value="1"/>
</dbReference>
<dbReference type="Proteomes" id="UP000008957">
    <property type="component" value="Chromosome"/>
</dbReference>
<proteinExistence type="predicted"/>
<dbReference type="AlphaFoldDB" id="A0AB94IXC0"/>
<dbReference type="InterPro" id="IPR021373">
    <property type="entry name" value="DUF2993"/>
</dbReference>
<sequence>MRASFKSWLCALALLCFAWEGAAAASDFEFRGGIEPKDPTSRLLAFYVNRFTPEELTLTIDGEPDASGRYRDLYMDLTGVMIEGVRLDKLTFRMLDVQFNAPENWASGDVECRSALRIYAYGRILQDDINRSLEARTFGEDDHWRHVAMTIAPEGLKGRGYYMAKVLFVTLDILIEIDSGLKIVGNKELWLKDPQVKINRLDLPDYITNQALSQIQPLLDLNRFPLPMSLHKVELEEGRAILSTRVLPEPMERGVTYHYTAR</sequence>
<dbReference type="RefSeq" id="WP_015556542.1">
    <property type="nucleotide sequence ID" value="NC_021038.1"/>
</dbReference>
<feature type="signal peptide" evidence="1">
    <location>
        <begin position="1"/>
        <end position="25"/>
    </location>
</feature>
<gene>
    <name evidence="2" type="ORF">SY1_12620</name>
</gene>
<dbReference type="EMBL" id="FP929056">
    <property type="protein sequence ID" value="CBL28395.1"/>
    <property type="molecule type" value="Genomic_DNA"/>
</dbReference>
<dbReference type="KEGG" id="sbr:SY1_12620"/>
<organism evidence="2 3">
    <name type="scientific">Fretibacterium fastidiosum</name>
    <dbReference type="NCBI Taxonomy" id="651822"/>
    <lineage>
        <taxon>Bacteria</taxon>
        <taxon>Thermotogati</taxon>
        <taxon>Synergistota</taxon>
        <taxon>Synergistia</taxon>
        <taxon>Synergistales</taxon>
        <taxon>Aminobacteriaceae</taxon>
        <taxon>Fretibacterium</taxon>
    </lineage>
</organism>
<reference evidence="3" key="1">
    <citation type="submission" date="2010-03" db="EMBL/GenBank/DDBJ databases">
        <title>The genome sequence of Synergistetes sp. SGP1.</title>
        <authorList>
            <consortium name="metaHIT consortium -- http://www.metahit.eu/"/>
            <person name="Pajon A."/>
            <person name="Turner K."/>
            <person name="Parkhill J."/>
            <person name="Wade W."/>
            <person name="Vartoukian S."/>
        </authorList>
    </citation>
    <scope>NUCLEOTIDE SEQUENCE [LARGE SCALE GENOMIC DNA]</scope>
    <source>
        <strain evidence="3">SGP1</strain>
    </source>
</reference>
<keyword evidence="1" id="KW-0732">Signal</keyword>
<accession>A0AB94IXC0</accession>
<evidence type="ECO:0000313" key="3">
    <source>
        <dbReference type="Proteomes" id="UP000008957"/>
    </source>
</evidence>
<reference evidence="2 3" key="2">
    <citation type="submission" date="2010-03" db="EMBL/GenBank/DDBJ databases">
        <authorList>
            <person name="Pajon A."/>
        </authorList>
    </citation>
    <scope>NUCLEOTIDE SEQUENCE [LARGE SCALE GENOMIC DNA]</scope>
    <source>
        <strain evidence="2 3">SGP1</strain>
    </source>
</reference>
<name>A0AB94IXC0_9BACT</name>
<keyword evidence="3" id="KW-1185">Reference proteome</keyword>
<feature type="chain" id="PRO_5044491476" evidence="1">
    <location>
        <begin position="26"/>
        <end position="262"/>
    </location>
</feature>